<dbReference type="Proteomes" id="UP000261520">
    <property type="component" value="Unplaced"/>
</dbReference>
<keyword evidence="5" id="KW-1185">Reference proteome</keyword>
<keyword evidence="1" id="KW-0547">Nucleotide-binding</keyword>
<dbReference type="GO" id="GO:0005524">
    <property type="term" value="F:ATP binding"/>
    <property type="evidence" value="ECO:0007669"/>
    <property type="project" value="UniProtKB-UniRule"/>
</dbReference>
<feature type="domain" description="Protein kinase" evidence="3">
    <location>
        <begin position="23"/>
        <end position="91"/>
    </location>
</feature>
<dbReference type="PROSITE" id="PS50011">
    <property type="entry name" value="PROTEIN_KINASE_DOM"/>
    <property type="match status" value="1"/>
</dbReference>
<feature type="compositionally biased region" description="Polar residues" evidence="2">
    <location>
        <begin position="1"/>
        <end position="11"/>
    </location>
</feature>
<dbReference type="GO" id="GO:0004672">
    <property type="term" value="F:protein kinase activity"/>
    <property type="evidence" value="ECO:0007669"/>
    <property type="project" value="InterPro"/>
</dbReference>
<name>A0A3B4AVL9_9GOBI</name>
<dbReference type="InterPro" id="IPR000719">
    <property type="entry name" value="Prot_kinase_dom"/>
</dbReference>
<feature type="region of interest" description="Disordered" evidence="2">
    <location>
        <begin position="1"/>
        <end position="22"/>
    </location>
</feature>
<dbReference type="InterPro" id="IPR017441">
    <property type="entry name" value="Protein_kinase_ATP_BS"/>
</dbReference>
<reference evidence="4" key="2">
    <citation type="submission" date="2025-09" db="UniProtKB">
        <authorList>
            <consortium name="Ensembl"/>
        </authorList>
    </citation>
    <scope>IDENTIFICATION</scope>
</reference>
<dbReference type="SUPFAM" id="SSF56112">
    <property type="entry name" value="Protein kinase-like (PK-like)"/>
    <property type="match status" value="1"/>
</dbReference>
<dbReference type="Gene3D" id="3.30.200.20">
    <property type="entry name" value="Phosphorylase Kinase, domain 1"/>
    <property type="match status" value="1"/>
</dbReference>
<evidence type="ECO:0000256" key="1">
    <source>
        <dbReference type="PROSITE-ProRule" id="PRU10141"/>
    </source>
</evidence>
<keyword evidence="1" id="KW-0067">ATP-binding</keyword>
<reference evidence="4" key="1">
    <citation type="submission" date="2025-08" db="UniProtKB">
        <authorList>
            <consortium name="Ensembl"/>
        </authorList>
    </citation>
    <scope>IDENTIFICATION</scope>
</reference>
<feature type="compositionally biased region" description="Basic and acidic residues" evidence="2">
    <location>
        <begin position="13"/>
        <end position="22"/>
    </location>
</feature>
<evidence type="ECO:0000313" key="4">
    <source>
        <dbReference type="Ensembl" id="ENSPMGP00000020629.1"/>
    </source>
</evidence>
<feature type="binding site" evidence="1">
    <location>
        <position position="52"/>
    </location>
    <ligand>
        <name>ATP</name>
        <dbReference type="ChEBI" id="CHEBI:30616"/>
    </ligand>
</feature>
<dbReference type="PROSITE" id="PS00107">
    <property type="entry name" value="PROTEIN_KINASE_ATP"/>
    <property type="match status" value="1"/>
</dbReference>
<evidence type="ECO:0000259" key="3">
    <source>
        <dbReference type="PROSITE" id="PS50011"/>
    </source>
</evidence>
<dbReference type="InterPro" id="IPR011009">
    <property type="entry name" value="Kinase-like_dom_sf"/>
</dbReference>
<sequence length="91" mass="9836">MSSAMTLTNVPNKDAHTDPETKYESVELLGEGAFGKVAMCRNRATNEIVAVKLVHLTSADFLAHQSLQHDAFPMASLCGYVARMQTGEPLA</sequence>
<dbReference type="STRING" id="409849.ENSPMGP00000020629"/>
<proteinExistence type="predicted"/>
<organism evidence="4 5">
    <name type="scientific">Periophthalmus magnuspinnatus</name>
    <dbReference type="NCBI Taxonomy" id="409849"/>
    <lineage>
        <taxon>Eukaryota</taxon>
        <taxon>Metazoa</taxon>
        <taxon>Chordata</taxon>
        <taxon>Craniata</taxon>
        <taxon>Vertebrata</taxon>
        <taxon>Euteleostomi</taxon>
        <taxon>Actinopterygii</taxon>
        <taxon>Neopterygii</taxon>
        <taxon>Teleostei</taxon>
        <taxon>Neoteleostei</taxon>
        <taxon>Acanthomorphata</taxon>
        <taxon>Gobiaria</taxon>
        <taxon>Gobiiformes</taxon>
        <taxon>Gobioidei</taxon>
        <taxon>Gobiidae</taxon>
        <taxon>Oxudercinae</taxon>
        <taxon>Periophthalmus</taxon>
    </lineage>
</organism>
<dbReference type="Ensembl" id="ENSPMGT00000021989.1">
    <property type="protein sequence ID" value="ENSPMGP00000020629.1"/>
    <property type="gene ID" value="ENSPMGG00000016711.1"/>
</dbReference>
<accession>A0A3B4AVL9</accession>
<evidence type="ECO:0000256" key="2">
    <source>
        <dbReference type="SAM" id="MobiDB-lite"/>
    </source>
</evidence>
<dbReference type="AlphaFoldDB" id="A0A3B4AVL9"/>
<protein>
    <recommendedName>
        <fullName evidence="3">Protein kinase domain-containing protein</fullName>
    </recommendedName>
</protein>
<evidence type="ECO:0000313" key="5">
    <source>
        <dbReference type="Proteomes" id="UP000261520"/>
    </source>
</evidence>